<dbReference type="Pfam" id="PF06995">
    <property type="entry name" value="Phage_P2_GpU"/>
    <property type="match status" value="1"/>
</dbReference>
<dbReference type="KEGG" id="awd:AWOD_I_1461"/>
<sequence length="126" mass="13924">MYHLVVGDVVFSVQNRTPISRFSRTDYGSYSETALIDNADSEPTGSALSKISVSATWTRSTASDSVTLLRELLKVPQQISDGDGWNLGRWTISQIEEIKSELIHNGAAMKTEVNIQFLEKRGESTS</sequence>
<protein>
    <submittedName>
        <fullName evidence="1">Phage U-like protein</fullName>
    </submittedName>
</protein>
<proteinExistence type="predicted"/>
<dbReference type="PATRIC" id="fig|80852.17.peg.1503"/>
<evidence type="ECO:0000313" key="2">
    <source>
        <dbReference type="Proteomes" id="UP000032427"/>
    </source>
</evidence>
<dbReference type="OrthoDB" id="6402334at2"/>
<accession>A0A090ILA7</accession>
<evidence type="ECO:0000313" key="1">
    <source>
        <dbReference type="EMBL" id="CED71536.1"/>
    </source>
</evidence>
<dbReference type="Proteomes" id="UP000032427">
    <property type="component" value="Chromosome 1"/>
</dbReference>
<name>A0A090ILA7_9GAMM</name>
<dbReference type="GeneID" id="28541019"/>
<dbReference type="HOGENOM" id="CLU_141523_0_0_6"/>
<reference evidence="2" key="1">
    <citation type="submission" date="2014-09" db="EMBL/GenBank/DDBJ databases">
        <authorList>
            <person name="Hjerde E."/>
        </authorList>
    </citation>
    <scope>NUCLEOTIDE SEQUENCE [LARGE SCALE GENOMIC DNA]</scope>
    <source>
        <strain evidence="2">06/09/139</strain>
    </source>
</reference>
<gene>
    <name evidence="1" type="ORF">AWOD_I_1461</name>
</gene>
<dbReference type="STRING" id="80852.AWOD_I_1461"/>
<dbReference type="InterPro" id="IPR009734">
    <property type="entry name" value="Myoviridae_GpU"/>
</dbReference>
<organism evidence="1 2">
    <name type="scientific">Aliivibrio wodanis</name>
    <dbReference type="NCBI Taxonomy" id="80852"/>
    <lineage>
        <taxon>Bacteria</taxon>
        <taxon>Pseudomonadati</taxon>
        <taxon>Pseudomonadota</taxon>
        <taxon>Gammaproteobacteria</taxon>
        <taxon>Vibrionales</taxon>
        <taxon>Vibrionaceae</taxon>
        <taxon>Aliivibrio</taxon>
    </lineage>
</organism>
<dbReference type="EMBL" id="LN554846">
    <property type="protein sequence ID" value="CED71536.1"/>
    <property type="molecule type" value="Genomic_DNA"/>
</dbReference>
<dbReference type="AlphaFoldDB" id="A0A090ILA7"/>
<keyword evidence="2" id="KW-1185">Reference proteome</keyword>